<gene>
    <name evidence="3" type="ORF">LSH36_766g03108</name>
</gene>
<feature type="transmembrane region" description="Helical" evidence="1">
    <location>
        <begin position="216"/>
        <end position="240"/>
    </location>
</feature>
<sequence>MTFIVFQWILVMVLGLAAGAIVSHDSGVECSVDELEDCLVKLRGSHDRLGKEVIPTFSDSQLEDLCRFLEEAQPCMTLVEEMCTVNNTDPVKVLKVSQRVQEINNGHDFICRDDMKKEYQRVVRECAENKVDELDTAGEICHDNYHNATWFLNKENSDNVHIFCKEAKKYMSCVMDSVLPICGQEVATWAKHFHESLWEAHLKHISCDPEGGMESGAIVIVTLCASSVVYCLVCVLSGFLQENKVCKKIGKPHKKDRQR</sequence>
<keyword evidence="1" id="KW-0472">Membrane</keyword>
<keyword evidence="2" id="KW-0732">Signal</keyword>
<evidence type="ECO:0000313" key="3">
    <source>
        <dbReference type="EMBL" id="KAK2144347.1"/>
    </source>
</evidence>
<keyword evidence="1" id="KW-1133">Transmembrane helix</keyword>
<evidence type="ECO:0000256" key="2">
    <source>
        <dbReference type="SAM" id="SignalP"/>
    </source>
</evidence>
<feature type="signal peptide" evidence="2">
    <location>
        <begin position="1"/>
        <end position="19"/>
    </location>
</feature>
<dbReference type="EMBL" id="JAODUP010000766">
    <property type="protein sequence ID" value="KAK2144347.1"/>
    <property type="molecule type" value="Genomic_DNA"/>
</dbReference>
<feature type="chain" id="PRO_5042119562" evidence="2">
    <location>
        <begin position="20"/>
        <end position="259"/>
    </location>
</feature>
<comment type="caution">
    <text evidence="3">The sequence shown here is derived from an EMBL/GenBank/DDBJ whole genome shotgun (WGS) entry which is preliminary data.</text>
</comment>
<evidence type="ECO:0000313" key="4">
    <source>
        <dbReference type="Proteomes" id="UP001208570"/>
    </source>
</evidence>
<dbReference type="Proteomes" id="UP001208570">
    <property type="component" value="Unassembled WGS sequence"/>
</dbReference>
<name>A0AAD9J1H1_9ANNE</name>
<evidence type="ECO:0000256" key="1">
    <source>
        <dbReference type="SAM" id="Phobius"/>
    </source>
</evidence>
<accession>A0AAD9J1H1</accession>
<reference evidence="3" key="1">
    <citation type="journal article" date="2023" name="Mol. Biol. Evol.">
        <title>Third-Generation Sequencing Reveals the Adaptive Role of the Epigenome in Three Deep-Sea Polychaetes.</title>
        <authorList>
            <person name="Perez M."/>
            <person name="Aroh O."/>
            <person name="Sun Y."/>
            <person name="Lan Y."/>
            <person name="Juniper S.K."/>
            <person name="Young C.R."/>
            <person name="Angers B."/>
            <person name="Qian P.Y."/>
        </authorList>
    </citation>
    <scope>NUCLEOTIDE SEQUENCE</scope>
    <source>
        <strain evidence="3">P08H-3</strain>
    </source>
</reference>
<organism evidence="3 4">
    <name type="scientific">Paralvinella palmiformis</name>
    <dbReference type="NCBI Taxonomy" id="53620"/>
    <lineage>
        <taxon>Eukaryota</taxon>
        <taxon>Metazoa</taxon>
        <taxon>Spiralia</taxon>
        <taxon>Lophotrochozoa</taxon>
        <taxon>Annelida</taxon>
        <taxon>Polychaeta</taxon>
        <taxon>Sedentaria</taxon>
        <taxon>Canalipalpata</taxon>
        <taxon>Terebellida</taxon>
        <taxon>Terebelliformia</taxon>
        <taxon>Alvinellidae</taxon>
        <taxon>Paralvinella</taxon>
    </lineage>
</organism>
<keyword evidence="1" id="KW-0812">Transmembrane</keyword>
<keyword evidence="4" id="KW-1185">Reference proteome</keyword>
<proteinExistence type="predicted"/>
<dbReference type="AlphaFoldDB" id="A0AAD9J1H1"/>
<protein>
    <submittedName>
        <fullName evidence="3">Uncharacterized protein</fullName>
    </submittedName>
</protein>